<comment type="caution">
    <text evidence="1">The sequence shown here is derived from an EMBL/GenBank/DDBJ whole genome shotgun (WGS) entry which is preliminary data.</text>
</comment>
<gene>
    <name evidence="1" type="ORF">NPX13_g5153</name>
</gene>
<dbReference type="EMBL" id="JANPWZ010000791">
    <property type="protein sequence ID" value="KAJ3572137.1"/>
    <property type="molecule type" value="Genomic_DNA"/>
</dbReference>
<accession>A0A9W8NE63</accession>
<protein>
    <submittedName>
        <fullName evidence="1">Uncharacterized protein</fullName>
    </submittedName>
</protein>
<keyword evidence="2" id="KW-1185">Reference proteome</keyword>
<sequence>MAGQAEARAERVRHGLSGRQVTFKRHLSTLPNLEKSYEATNTPTIVIKIMRQCKVNNVRKEEVEGIDWIEQGTAHN</sequence>
<evidence type="ECO:0000313" key="2">
    <source>
        <dbReference type="Proteomes" id="UP001148614"/>
    </source>
</evidence>
<organism evidence="1 2">
    <name type="scientific">Xylaria arbuscula</name>
    <dbReference type="NCBI Taxonomy" id="114810"/>
    <lineage>
        <taxon>Eukaryota</taxon>
        <taxon>Fungi</taxon>
        <taxon>Dikarya</taxon>
        <taxon>Ascomycota</taxon>
        <taxon>Pezizomycotina</taxon>
        <taxon>Sordariomycetes</taxon>
        <taxon>Xylariomycetidae</taxon>
        <taxon>Xylariales</taxon>
        <taxon>Xylariaceae</taxon>
        <taxon>Xylaria</taxon>
    </lineage>
</organism>
<dbReference type="AlphaFoldDB" id="A0A9W8NE63"/>
<dbReference type="Proteomes" id="UP001148614">
    <property type="component" value="Unassembled WGS sequence"/>
</dbReference>
<name>A0A9W8NE63_9PEZI</name>
<evidence type="ECO:0000313" key="1">
    <source>
        <dbReference type="EMBL" id="KAJ3572137.1"/>
    </source>
</evidence>
<proteinExistence type="predicted"/>
<reference evidence="1" key="1">
    <citation type="submission" date="2022-07" db="EMBL/GenBank/DDBJ databases">
        <title>Genome Sequence of Xylaria arbuscula.</title>
        <authorList>
            <person name="Buettner E."/>
        </authorList>
    </citation>
    <scope>NUCLEOTIDE SEQUENCE</scope>
    <source>
        <strain evidence="1">VT107</strain>
    </source>
</reference>